<evidence type="ECO:0000313" key="2">
    <source>
        <dbReference type="Proteomes" id="UP000054230"/>
    </source>
</evidence>
<evidence type="ECO:0008006" key="3">
    <source>
        <dbReference type="Google" id="ProtNLM"/>
    </source>
</evidence>
<comment type="caution">
    <text evidence="1">The sequence shown here is derived from an EMBL/GenBank/DDBJ whole genome shotgun (WGS) entry which is preliminary data.</text>
</comment>
<gene>
    <name evidence="1" type="ORF">LMG8520_0805</name>
</gene>
<dbReference type="InterPro" id="IPR036983">
    <property type="entry name" value="AIM24_sf"/>
</dbReference>
<dbReference type="Proteomes" id="UP000054230">
    <property type="component" value="Unassembled WGS sequence"/>
</dbReference>
<dbReference type="Pfam" id="PF01987">
    <property type="entry name" value="AIM24"/>
    <property type="match status" value="1"/>
</dbReference>
<dbReference type="SUPFAM" id="SSF51219">
    <property type="entry name" value="TRAP-like"/>
    <property type="match status" value="1"/>
</dbReference>
<dbReference type="EMBL" id="LKLP01000048">
    <property type="protein sequence ID" value="KSU11512.1"/>
    <property type="molecule type" value="Genomic_DNA"/>
</dbReference>
<dbReference type="InterPro" id="IPR002838">
    <property type="entry name" value="AIM24"/>
</dbReference>
<dbReference type="AlphaFoldDB" id="A0A0V8DDD5"/>
<name>A0A0V8DDD5_LACLL</name>
<dbReference type="Gene3D" id="3.60.160.10">
    <property type="entry name" value="Mitochondrial biogenesis AIM24"/>
    <property type="match status" value="1"/>
</dbReference>
<protein>
    <recommendedName>
        <fullName evidence="3">TIGR00266 family protein</fullName>
    </recommendedName>
</protein>
<organism evidence="1 2">
    <name type="scientific">Lactococcus lactis subsp. lactis</name>
    <name type="common">Streptococcus lactis</name>
    <dbReference type="NCBI Taxonomy" id="1360"/>
    <lineage>
        <taxon>Bacteria</taxon>
        <taxon>Bacillati</taxon>
        <taxon>Bacillota</taxon>
        <taxon>Bacilli</taxon>
        <taxon>Lactobacillales</taxon>
        <taxon>Streptococcaceae</taxon>
        <taxon>Lactococcus</taxon>
    </lineage>
</organism>
<proteinExistence type="predicted"/>
<dbReference type="PATRIC" id="fig|1360.106.peg.1732"/>
<reference evidence="2" key="1">
    <citation type="submission" date="2015-10" db="EMBL/GenBank/DDBJ databases">
        <title>Draft Genome Sequences of 11 Lactococcus lactis subspecies cremoris strains.</title>
        <authorList>
            <person name="Wels M."/>
            <person name="Backus L."/>
            <person name="Boekhorst J."/>
            <person name="Dijkstra A."/>
            <person name="Beerthuizen M."/>
            <person name="Kelly W."/>
            <person name="Siezen R."/>
            <person name="Bachmann H."/>
            <person name="Van Hijum S."/>
        </authorList>
    </citation>
    <scope>NUCLEOTIDE SEQUENCE [LARGE SCALE GENOMIC DNA]</scope>
    <source>
        <strain evidence="2">LMG8520</strain>
    </source>
</reference>
<evidence type="ECO:0000313" key="1">
    <source>
        <dbReference type="EMBL" id="KSU11512.1"/>
    </source>
</evidence>
<dbReference type="InterPro" id="IPR016031">
    <property type="entry name" value="Trp_RNA-bd_attenuator-like_dom"/>
</dbReference>
<accession>A0A0V8DDD5</accession>
<sequence>MLISGYGDIVEIALDGTEDFVVDNQHVLAWTESLSYSIEVASGTFGFKTGEGLVNKFRGKGKILIQSRNVEALAQSIIPFIPSIG</sequence>